<dbReference type="OrthoDB" id="9788398at2"/>
<organism evidence="1 2">
    <name type="scientific">Formimonas warabiya</name>
    <dbReference type="NCBI Taxonomy" id="1761012"/>
    <lineage>
        <taxon>Bacteria</taxon>
        <taxon>Bacillati</taxon>
        <taxon>Bacillota</taxon>
        <taxon>Clostridia</taxon>
        <taxon>Eubacteriales</taxon>
        <taxon>Peptococcaceae</taxon>
        <taxon>Candidatus Formimonas</taxon>
    </lineage>
</organism>
<evidence type="ECO:0008006" key="3">
    <source>
        <dbReference type="Google" id="ProtNLM"/>
    </source>
</evidence>
<dbReference type="Gene3D" id="3.40.50.11440">
    <property type="match status" value="1"/>
</dbReference>
<dbReference type="RefSeq" id="WP_148137564.1">
    <property type="nucleotide sequence ID" value="NZ_CP017634.1"/>
</dbReference>
<evidence type="ECO:0000313" key="1">
    <source>
        <dbReference type="EMBL" id="ATW28153.1"/>
    </source>
</evidence>
<dbReference type="AlphaFoldDB" id="A0A3G1L051"/>
<dbReference type="KEGG" id="fwa:DCMF_28400"/>
<protein>
    <recommendedName>
        <fullName evidence="3">DUF2088 domain-containing protein</fullName>
    </recommendedName>
</protein>
<proteinExistence type="predicted"/>
<name>A0A3G1L051_FORW1</name>
<dbReference type="Proteomes" id="UP000323521">
    <property type="component" value="Chromosome"/>
</dbReference>
<reference evidence="1 2" key="1">
    <citation type="submission" date="2016-10" db="EMBL/GenBank/DDBJ databases">
        <title>Complete Genome Sequence of Peptococcaceae strain DCMF.</title>
        <authorList>
            <person name="Edwards R.J."/>
            <person name="Holland S.I."/>
            <person name="Deshpande N.P."/>
            <person name="Wong Y.K."/>
            <person name="Ertan H."/>
            <person name="Manefield M."/>
            <person name="Russell T.L."/>
            <person name="Lee M.J."/>
        </authorList>
    </citation>
    <scope>NUCLEOTIDE SEQUENCE [LARGE SCALE GENOMIC DNA]</scope>
    <source>
        <strain evidence="1 2">DCMF</strain>
    </source>
</reference>
<evidence type="ECO:0000313" key="2">
    <source>
        <dbReference type="Proteomes" id="UP000323521"/>
    </source>
</evidence>
<accession>A0A3G1L051</accession>
<gene>
    <name evidence="1" type="ORF">DCMF_28400</name>
</gene>
<keyword evidence="2" id="KW-1185">Reference proteome</keyword>
<sequence length="420" mass="45561">MQVQDFALAIEGLKDITFPRFVKIRQRFNRIKVGNIPDQVHREFSKTPVATGIPHGCRVAVAVGSRGIANIQEIVRAVVGELKKLGAIPVIVPAMGSHGGGTAEGQREVLAGYGITPDEVGASIHSSQDVVQVGEINGQPVYYDHFAFHSDAVVLINRVKPHTDFKGPIESGLIKMMVIGLGNHAGASSIHRQGFENFRQLIPKVGEIILAHTPPTIGVAVLENAYEETAIIEAVPGADIWKREPELLKTAKQLMPRLPLDAIDVLIVNEMGKDISGAGMDNNIIGRVEGFDEVPSIGKIMVLDLTERTHGNACGMGYIDVTTTKMISKIDFKVTFTNDIASGSMEKIPPFLNSEKEALQVALITSRVRPEKSKIIRIKNTLELSEMIVSEPCLPGLTGENMEILGAPFSLAFDEKDNLL</sequence>
<dbReference type="EMBL" id="CP017634">
    <property type="protein sequence ID" value="ATW28153.1"/>
    <property type="molecule type" value="Genomic_DNA"/>
</dbReference>